<feature type="compositionally biased region" description="Low complexity" evidence="1">
    <location>
        <begin position="281"/>
        <end position="292"/>
    </location>
</feature>
<evidence type="ECO:0000313" key="2">
    <source>
        <dbReference type="EMBL" id="SPQ23378.1"/>
    </source>
</evidence>
<name>A0A3S5CX86_9PEZI</name>
<feature type="compositionally biased region" description="Basic and acidic residues" evidence="1">
    <location>
        <begin position="163"/>
        <end position="181"/>
    </location>
</feature>
<feature type="non-terminal residue" evidence="2">
    <location>
        <position position="1"/>
    </location>
</feature>
<evidence type="ECO:0000256" key="1">
    <source>
        <dbReference type="SAM" id="MobiDB-lite"/>
    </source>
</evidence>
<sequence>CTTNAKPCRGRRETAATSSRTTKRDLLTHRTRRTRLLLRRVIRLPRRGGPKRAGDHRLLRRVLCLVRVGIRRIRLLLGVCRRGLRVARGRRLLLVDRGGLLGQLLGRIHLRLVRLHVGVLRVDDGLVGGLRGQHGRTLRLHLGGGVVGRGLLVFLVPEAEGVSVEHERGDEEEPGRGKEGRASNGADHGQTAGVRDSGALNGGALGDDAVVAADDAAVIVAAVDGHRVLEGCAERGVGAQRRQPEDGHEEVEREDCPDVVCHAGRRHFLGYEVVPDDDGSEQALRSASVSSSAREKHATASDHSHGTSRCSRRSG</sequence>
<feature type="region of interest" description="Disordered" evidence="1">
    <location>
        <begin position="273"/>
        <end position="315"/>
    </location>
</feature>
<proteinExistence type="predicted"/>
<reference evidence="2 3" key="1">
    <citation type="submission" date="2018-04" db="EMBL/GenBank/DDBJ databases">
        <authorList>
            <person name="Huttner S."/>
            <person name="Dainat J."/>
        </authorList>
    </citation>
    <scope>NUCLEOTIDE SEQUENCE [LARGE SCALE GENOMIC DNA]</scope>
</reference>
<protein>
    <submittedName>
        <fullName evidence="2">Ffcefb59-4a6e-4eaa-8f6f-347a5b74fb83</fullName>
    </submittedName>
</protein>
<dbReference type="AlphaFoldDB" id="A0A3S5CX86"/>
<feature type="region of interest" description="Disordered" evidence="1">
    <location>
        <begin position="163"/>
        <end position="199"/>
    </location>
</feature>
<dbReference type="Proteomes" id="UP000289323">
    <property type="component" value="Unassembled WGS sequence"/>
</dbReference>
<dbReference type="EMBL" id="OUUZ01000010">
    <property type="protein sequence ID" value="SPQ23378.1"/>
    <property type="molecule type" value="Genomic_DNA"/>
</dbReference>
<feature type="compositionally biased region" description="Basic and acidic residues" evidence="1">
    <location>
        <begin position="293"/>
        <end position="305"/>
    </location>
</feature>
<accession>A0A3S5CX86</accession>
<organism evidence="2 3">
    <name type="scientific">Thermothielavioides terrestris</name>
    <dbReference type="NCBI Taxonomy" id="2587410"/>
    <lineage>
        <taxon>Eukaryota</taxon>
        <taxon>Fungi</taxon>
        <taxon>Dikarya</taxon>
        <taxon>Ascomycota</taxon>
        <taxon>Pezizomycotina</taxon>
        <taxon>Sordariomycetes</taxon>
        <taxon>Sordariomycetidae</taxon>
        <taxon>Sordariales</taxon>
        <taxon>Chaetomiaceae</taxon>
        <taxon>Thermothielavioides</taxon>
    </lineage>
</organism>
<gene>
    <name evidence="2" type="ORF">TT172_LOCUS5797</name>
</gene>
<feature type="region of interest" description="Disordered" evidence="1">
    <location>
        <begin position="1"/>
        <end position="25"/>
    </location>
</feature>
<evidence type="ECO:0000313" key="3">
    <source>
        <dbReference type="Proteomes" id="UP000289323"/>
    </source>
</evidence>